<dbReference type="GO" id="GO:0005886">
    <property type="term" value="C:plasma membrane"/>
    <property type="evidence" value="ECO:0007669"/>
    <property type="project" value="UniProtKB-SubCell"/>
</dbReference>
<keyword evidence="11 12" id="KW-0472">Membrane</keyword>
<reference evidence="14" key="1">
    <citation type="journal article" date="2020" name="mSystems">
        <title>Genome- and Community-Level Interaction Insights into Carbon Utilization and Element Cycling Functions of Hydrothermarchaeota in Hydrothermal Sediment.</title>
        <authorList>
            <person name="Zhou Z."/>
            <person name="Liu Y."/>
            <person name="Xu W."/>
            <person name="Pan J."/>
            <person name="Luo Z.H."/>
            <person name="Li M."/>
        </authorList>
    </citation>
    <scope>NUCLEOTIDE SEQUENCE [LARGE SCALE GENOMIC DNA]</scope>
    <source>
        <strain evidence="14">HyVt-443</strain>
    </source>
</reference>
<feature type="binding site" evidence="12">
    <location>
        <position position="130"/>
    </location>
    <ligand>
        <name>Zn(2+)</name>
        <dbReference type="ChEBI" id="CHEBI:29105"/>
        <note>catalytic</note>
    </ligand>
</feature>
<organism evidence="14">
    <name type="scientific">Sedimenticola thiotaurini</name>
    <dbReference type="NCBI Taxonomy" id="1543721"/>
    <lineage>
        <taxon>Bacteria</taxon>
        <taxon>Pseudomonadati</taxon>
        <taxon>Pseudomonadota</taxon>
        <taxon>Gammaproteobacteria</taxon>
        <taxon>Chromatiales</taxon>
        <taxon>Sedimenticolaceae</taxon>
        <taxon>Sedimenticola</taxon>
    </lineage>
</organism>
<dbReference type="EC" id="3.4.24.-" evidence="12"/>
<dbReference type="GO" id="GO:0008270">
    <property type="term" value="F:zinc ion binding"/>
    <property type="evidence" value="ECO:0007669"/>
    <property type="project" value="UniProtKB-UniRule"/>
</dbReference>
<feature type="binding site" evidence="12">
    <location>
        <position position="204"/>
    </location>
    <ligand>
        <name>Zn(2+)</name>
        <dbReference type="ChEBI" id="CHEBI:29105"/>
        <note>catalytic</note>
    </ligand>
</feature>
<keyword evidence="4 12" id="KW-0645">Protease</keyword>
<evidence type="ECO:0000256" key="12">
    <source>
        <dbReference type="HAMAP-Rule" id="MF_00188"/>
    </source>
</evidence>
<keyword evidence="12" id="KW-0346">Stress response</keyword>
<dbReference type="GO" id="GO:0006508">
    <property type="term" value="P:proteolysis"/>
    <property type="evidence" value="ECO:0007669"/>
    <property type="project" value="UniProtKB-KW"/>
</dbReference>
<protein>
    <recommendedName>
        <fullName evidence="12">Protease HtpX</fullName>
        <ecNumber evidence="12">3.4.24.-</ecNumber>
    </recommendedName>
    <alternativeName>
        <fullName evidence="12">Heat shock protein HtpX</fullName>
    </alternativeName>
</protein>
<keyword evidence="3 12" id="KW-1003">Cell membrane</keyword>
<comment type="similarity">
    <text evidence="2 12">Belongs to the peptidase M48B family.</text>
</comment>
<accession>A0A831RK63</accession>
<keyword evidence="5 12" id="KW-0812">Transmembrane</keyword>
<dbReference type="Pfam" id="PF01435">
    <property type="entry name" value="Peptidase_M48"/>
    <property type="match status" value="1"/>
</dbReference>
<keyword evidence="9 12" id="KW-1133">Transmembrane helix</keyword>
<evidence type="ECO:0000256" key="10">
    <source>
        <dbReference type="ARBA" id="ARBA00023049"/>
    </source>
</evidence>
<feature type="active site" evidence="12">
    <location>
        <position position="131"/>
    </location>
</feature>
<sequence>MNGLKTALLLGALTGLLLVAGQALGGQTGMLIALVVAVVMNFGSYWFSDKLVLKMYRARPVNRSEAPVLYDVVQELSSRAGLPMPRVYVMDNDAPNAFATGRDPRHAAVAATTGLLRIMNREELAGVMAHELAHVEHRDTLIGAVAATIAGAIAMLANFAQFALLFGGGRRDGEGSNPLVMLVMMILAPIAASLIQMAVSRSREFAADARGAAIAGNPLWLARALRKLAMANDRIPMPDAESHPTTAHMFIVNPLKGRSLARLFSTHPPVEERIRRLEAAASSHPL</sequence>
<proteinExistence type="inferred from homology"/>
<evidence type="ECO:0000256" key="2">
    <source>
        <dbReference type="ARBA" id="ARBA00009779"/>
    </source>
</evidence>
<dbReference type="PANTHER" id="PTHR43221">
    <property type="entry name" value="PROTEASE HTPX"/>
    <property type="match status" value="1"/>
</dbReference>
<evidence type="ECO:0000256" key="7">
    <source>
        <dbReference type="ARBA" id="ARBA00022801"/>
    </source>
</evidence>
<evidence type="ECO:0000313" key="14">
    <source>
        <dbReference type="EMBL" id="HEB96128.1"/>
    </source>
</evidence>
<evidence type="ECO:0000256" key="5">
    <source>
        <dbReference type="ARBA" id="ARBA00022692"/>
    </source>
</evidence>
<dbReference type="HAMAP" id="MF_00188">
    <property type="entry name" value="Pept_M48_protease_HtpX"/>
    <property type="match status" value="1"/>
</dbReference>
<dbReference type="AlphaFoldDB" id="A0A831RK63"/>
<evidence type="ECO:0000256" key="4">
    <source>
        <dbReference type="ARBA" id="ARBA00022670"/>
    </source>
</evidence>
<comment type="caution">
    <text evidence="14">The sequence shown here is derived from an EMBL/GenBank/DDBJ whole genome shotgun (WGS) entry which is preliminary data.</text>
</comment>
<dbReference type="InterPro" id="IPR050083">
    <property type="entry name" value="HtpX_protease"/>
</dbReference>
<comment type="subcellular location">
    <subcellularLocation>
        <location evidence="1 12">Cell membrane</location>
        <topology evidence="1 12">Multi-pass membrane protein</topology>
    </subcellularLocation>
</comment>
<dbReference type="PANTHER" id="PTHR43221:SF1">
    <property type="entry name" value="PROTEASE HTPX"/>
    <property type="match status" value="1"/>
</dbReference>
<evidence type="ECO:0000256" key="11">
    <source>
        <dbReference type="ARBA" id="ARBA00023136"/>
    </source>
</evidence>
<evidence type="ECO:0000256" key="6">
    <source>
        <dbReference type="ARBA" id="ARBA00022723"/>
    </source>
</evidence>
<feature type="binding site" evidence="12">
    <location>
        <position position="134"/>
    </location>
    <ligand>
        <name>Zn(2+)</name>
        <dbReference type="ChEBI" id="CHEBI:29105"/>
        <note>catalytic</note>
    </ligand>
</feature>
<evidence type="ECO:0000256" key="3">
    <source>
        <dbReference type="ARBA" id="ARBA00022475"/>
    </source>
</evidence>
<keyword evidence="8 12" id="KW-0862">Zinc</keyword>
<name>A0A831RK63_9GAMM</name>
<gene>
    <name evidence="12 14" type="primary">htpX</name>
    <name evidence="14" type="ORF">ENI96_06835</name>
</gene>
<dbReference type="NCBIfam" id="NF002826">
    <property type="entry name" value="PRK03001.1"/>
    <property type="match status" value="1"/>
</dbReference>
<keyword evidence="10 12" id="KW-0482">Metalloprotease</keyword>
<feature type="transmembrane region" description="Helical" evidence="12">
    <location>
        <begin position="141"/>
        <end position="167"/>
    </location>
</feature>
<evidence type="ECO:0000256" key="8">
    <source>
        <dbReference type="ARBA" id="ARBA00022833"/>
    </source>
</evidence>
<evidence type="ECO:0000259" key="13">
    <source>
        <dbReference type="Pfam" id="PF01435"/>
    </source>
</evidence>
<feature type="domain" description="Peptidase M48" evidence="13">
    <location>
        <begin position="67"/>
        <end position="279"/>
    </location>
</feature>
<dbReference type="InterPro" id="IPR022919">
    <property type="entry name" value="Pept_M48_protease_HtpX"/>
</dbReference>
<dbReference type="InterPro" id="IPR001915">
    <property type="entry name" value="Peptidase_M48"/>
</dbReference>
<dbReference type="CDD" id="cd07336">
    <property type="entry name" value="M48B_HtpX_like"/>
    <property type="match status" value="1"/>
</dbReference>
<dbReference type="EMBL" id="DRKP01000075">
    <property type="protein sequence ID" value="HEB96128.1"/>
    <property type="molecule type" value="Genomic_DNA"/>
</dbReference>
<keyword evidence="7 12" id="KW-0378">Hydrolase</keyword>
<dbReference type="Gene3D" id="3.30.2010.10">
    <property type="entry name" value="Metalloproteases ('zincins'), catalytic domain"/>
    <property type="match status" value="1"/>
</dbReference>
<evidence type="ECO:0000256" key="1">
    <source>
        <dbReference type="ARBA" id="ARBA00004651"/>
    </source>
</evidence>
<feature type="transmembrane region" description="Helical" evidence="12">
    <location>
        <begin position="31"/>
        <end position="48"/>
    </location>
</feature>
<dbReference type="Proteomes" id="UP000886251">
    <property type="component" value="Unassembled WGS sequence"/>
</dbReference>
<dbReference type="GO" id="GO:0004222">
    <property type="term" value="F:metalloendopeptidase activity"/>
    <property type="evidence" value="ECO:0007669"/>
    <property type="project" value="UniProtKB-UniRule"/>
</dbReference>
<evidence type="ECO:0000256" key="9">
    <source>
        <dbReference type="ARBA" id="ARBA00022989"/>
    </source>
</evidence>
<keyword evidence="6 12" id="KW-0479">Metal-binding</keyword>
<feature type="transmembrane region" description="Helical" evidence="12">
    <location>
        <begin position="179"/>
        <end position="199"/>
    </location>
</feature>
<comment type="cofactor">
    <cofactor evidence="12">
        <name>Zn(2+)</name>
        <dbReference type="ChEBI" id="CHEBI:29105"/>
    </cofactor>
    <text evidence="12">Binds 1 zinc ion per subunit.</text>
</comment>